<feature type="region of interest" description="Disordered" evidence="1">
    <location>
        <begin position="1"/>
        <end position="104"/>
    </location>
</feature>
<evidence type="ECO:0008006" key="4">
    <source>
        <dbReference type="Google" id="ProtNLM"/>
    </source>
</evidence>
<evidence type="ECO:0000313" key="3">
    <source>
        <dbReference type="Proteomes" id="UP001357485"/>
    </source>
</evidence>
<proteinExistence type="predicted"/>
<gene>
    <name evidence="2" type="ORF">LTR16_012260</name>
</gene>
<accession>A0ABR0ITX7</accession>
<dbReference type="EMBL" id="JAVRRA010028859">
    <property type="protein sequence ID" value="KAK5026050.1"/>
    <property type="molecule type" value="Genomic_DNA"/>
</dbReference>
<reference evidence="2 3" key="1">
    <citation type="submission" date="2023-08" db="EMBL/GenBank/DDBJ databases">
        <title>Black Yeasts Isolated from many extreme environments.</title>
        <authorList>
            <person name="Coleine C."/>
            <person name="Stajich J.E."/>
            <person name="Selbmann L."/>
        </authorList>
    </citation>
    <scope>NUCLEOTIDE SEQUENCE [LARGE SCALE GENOMIC DNA]</scope>
    <source>
        <strain evidence="2 3">CCFEE 536</strain>
    </source>
</reference>
<feature type="non-terminal residue" evidence="2">
    <location>
        <position position="104"/>
    </location>
</feature>
<comment type="caution">
    <text evidence="2">The sequence shown here is derived from an EMBL/GenBank/DDBJ whole genome shotgun (WGS) entry which is preliminary data.</text>
</comment>
<keyword evidence="3" id="KW-1185">Reference proteome</keyword>
<dbReference type="Proteomes" id="UP001357485">
    <property type="component" value="Unassembled WGS sequence"/>
</dbReference>
<name>A0ABR0ITX7_9PEZI</name>
<sequence length="104" mass="11611">MYAEAVKEHGEPEPYVEAVKEHGEPEPYVEAAEEGANDNTHTDGDATPEQFVGAGMDETPRTPIRGLHKKSPSRYVDGVKKEKSEDTPNKVIYEKHQRPDGEHL</sequence>
<evidence type="ECO:0000256" key="1">
    <source>
        <dbReference type="SAM" id="MobiDB-lite"/>
    </source>
</evidence>
<evidence type="ECO:0000313" key="2">
    <source>
        <dbReference type="EMBL" id="KAK5026050.1"/>
    </source>
</evidence>
<organism evidence="2 3">
    <name type="scientific">Cryomyces antarcticus</name>
    <dbReference type="NCBI Taxonomy" id="329879"/>
    <lineage>
        <taxon>Eukaryota</taxon>
        <taxon>Fungi</taxon>
        <taxon>Dikarya</taxon>
        <taxon>Ascomycota</taxon>
        <taxon>Pezizomycotina</taxon>
        <taxon>Dothideomycetes</taxon>
        <taxon>Dothideomycetes incertae sedis</taxon>
        <taxon>Cryomyces</taxon>
    </lineage>
</organism>
<protein>
    <recommendedName>
        <fullName evidence="4">Hypervirulence associated protein TUDOR domain-containing protein</fullName>
    </recommendedName>
</protein>
<feature type="compositionally biased region" description="Basic and acidic residues" evidence="1">
    <location>
        <begin position="1"/>
        <end position="25"/>
    </location>
</feature>
<feature type="compositionally biased region" description="Basic and acidic residues" evidence="1">
    <location>
        <begin position="77"/>
        <end position="104"/>
    </location>
</feature>